<dbReference type="InterPro" id="IPR004812">
    <property type="entry name" value="Efflux_drug-R_Bcr/CmlA"/>
</dbReference>
<accession>A0A3N4UN61</accession>
<gene>
    <name evidence="12" type="ORF">EDD53_1191</name>
</gene>
<dbReference type="PANTHER" id="PTHR23501:SF191">
    <property type="entry name" value="VACUOLAR BASIC AMINO ACID TRANSPORTER 4"/>
    <property type="match status" value="1"/>
</dbReference>
<evidence type="ECO:0000256" key="4">
    <source>
        <dbReference type="ARBA" id="ARBA00007520"/>
    </source>
</evidence>
<keyword evidence="13" id="KW-1185">Reference proteome</keyword>
<evidence type="ECO:0000256" key="10">
    <source>
        <dbReference type="RuleBase" id="RU365088"/>
    </source>
</evidence>
<comment type="similarity">
    <text evidence="3 10">Belongs to the major facilitator superfamily. Bcr/CmlA family.</text>
</comment>
<keyword evidence="10" id="KW-0997">Cell inner membrane</keyword>
<evidence type="ECO:0000256" key="8">
    <source>
        <dbReference type="ARBA" id="ARBA00022989"/>
    </source>
</evidence>
<comment type="caution">
    <text evidence="12">The sequence shown here is derived from an EMBL/GenBank/DDBJ whole genome shotgun (WGS) entry which is preliminary data.</text>
</comment>
<dbReference type="NCBIfam" id="TIGR00710">
    <property type="entry name" value="efflux_Bcr_CflA"/>
    <property type="match status" value="1"/>
</dbReference>
<dbReference type="AlphaFoldDB" id="A0A3N4UN61"/>
<sequence length="407" mass="43109">MTNLSKPIFLNRHTPPHIFTLVFMASMSSMAMTIFLPALPEMTEYFNTDYTYMQLSVGVFMAANAVLQLAVGPLSDRFGRRPITLVGIAFFLAATVLAMQATTIQMFLILRGLQAAIVTTMVLSRAVVRDVFPENKVASMMAYVTMCMAIVPMVAPTIGGFLTSSFGWTGTFAFLALCGALLFLLAFFDMGETAPKSDSSFMKMVAGFPELLSSQRFLGYAFCTAFASGTFFSFLGGAPFVGVQIFGLSSETIGLGIGAPAAGYFLGNFLSARFSARFGINAMCLAGTMITSLGVGLCTLLTLTDHITAFWFFALMIPMGLGNGLTMPNAVTGSMSVRVNLTGTAAGLGGSMMIAGGAILSAIAGSVLTVERGSAPLLLIMLTVSTCSVLSVLWVIRRERVVMGSTT</sequence>
<keyword evidence="5 10" id="KW-0813">Transport</keyword>
<dbReference type="PROSITE" id="PS00216">
    <property type="entry name" value="SUGAR_TRANSPORT_1"/>
    <property type="match status" value="1"/>
</dbReference>
<evidence type="ECO:0000259" key="11">
    <source>
        <dbReference type="PROSITE" id="PS50850"/>
    </source>
</evidence>
<dbReference type="Pfam" id="PF07690">
    <property type="entry name" value="MFS_1"/>
    <property type="match status" value="1"/>
</dbReference>
<organism evidence="12 13">
    <name type="scientific">Pacificibacter maritimus</name>
    <dbReference type="NCBI Taxonomy" id="762213"/>
    <lineage>
        <taxon>Bacteria</taxon>
        <taxon>Pseudomonadati</taxon>
        <taxon>Pseudomonadota</taxon>
        <taxon>Alphaproteobacteria</taxon>
        <taxon>Rhodobacterales</taxon>
        <taxon>Roseobacteraceae</taxon>
        <taxon>Pacificibacter</taxon>
    </lineage>
</organism>
<dbReference type="InterPro" id="IPR020846">
    <property type="entry name" value="MFS_dom"/>
</dbReference>
<feature type="transmembrane region" description="Helical" evidence="10">
    <location>
        <begin position="282"/>
        <end position="303"/>
    </location>
</feature>
<feature type="transmembrane region" description="Helical" evidence="10">
    <location>
        <begin position="253"/>
        <end position="270"/>
    </location>
</feature>
<feature type="transmembrane region" description="Helical" evidence="10">
    <location>
        <begin position="339"/>
        <end position="363"/>
    </location>
</feature>
<comment type="function">
    <text evidence="1">Resistance to tetracycline by an active tetracycline efflux. This is an energy-dependent process that decreases the accumulation of the antibiotic in whole cells. This protein functions as a metal-tetracycline/H(+) antiporter.</text>
</comment>
<evidence type="ECO:0000256" key="6">
    <source>
        <dbReference type="ARBA" id="ARBA00022475"/>
    </source>
</evidence>
<dbReference type="OrthoDB" id="9800416at2"/>
<dbReference type="PROSITE" id="PS50850">
    <property type="entry name" value="MFS"/>
    <property type="match status" value="1"/>
</dbReference>
<feature type="domain" description="Major facilitator superfamily (MFS) profile" evidence="11">
    <location>
        <begin position="17"/>
        <end position="400"/>
    </location>
</feature>
<feature type="transmembrane region" description="Helical" evidence="10">
    <location>
        <begin position="309"/>
        <end position="327"/>
    </location>
</feature>
<dbReference type="PANTHER" id="PTHR23501">
    <property type="entry name" value="MAJOR FACILITATOR SUPERFAMILY"/>
    <property type="match status" value="1"/>
</dbReference>
<keyword evidence="7 10" id="KW-0812">Transmembrane</keyword>
<keyword evidence="9 10" id="KW-0472">Membrane</keyword>
<dbReference type="Gene3D" id="1.20.1720.10">
    <property type="entry name" value="Multidrug resistance protein D"/>
    <property type="match status" value="1"/>
</dbReference>
<feature type="transmembrane region" description="Helical" evidence="10">
    <location>
        <begin position="83"/>
        <end position="102"/>
    </location>
</feature>
<dbReference type="EMBL" id="RKQK01000001">
    <property type="protein sequence ID" value="RPE72052.1"/>
    <property type="molecule type" value="Genomic_DNA"/>
</dbReference>
<evidence type="ECO:0000313" key="12">
    <source>
        <dbReference type="EMBL" id="RPE72052.1"/>
    </source>
</evidence>
<feature type="transmembrane region" description="Helical" evidence="10">
    <location>
        <begin position="217"/>
        <end position="241"/>
    </location>
</feature>
<evidence type="ECO:0000256" key="7">
    <source>
        <dbReference type="ARBA" id="ARBA00022692"/>
    </source>
</evidence>
<dbReference type="RefSeq" id="WP_123792206.1">
    <property type="nucleotide sequence ID" value="NZ_RKQK01000001.1"/>
</dbReference>
<comment type="subcellular location">
    <subcellularLocation>
        <location evidence="10">Cell inner membrane</location>
        <topology evidence="10">Multi-pass membrane protein</topology>
    </subcellularLocation>
    <subcellularLocation>
        <location evidence="2">Cell membrane</location>
        <topology evidence="2">Multi-pass membrane protein</topology>
    </subcellularLocation>
</comment>
<feature type="transmembrane region" description="Helical" evidence="10">
    <location>
        <begin position="108"/>
        <end position="128"/>
    </location>
</feature>
<evidence type="ECO:0000256" key="2">
    <source>
        <dbReference type="ARBA" id="ARBA00004651"/>
    </source>
</evidence>
<feature type="transmembrane region" description="Helical" evidence="10">
    <location>
        <begin position="375"/>
        <end position="396"/>
    </location>
</feature>
<dbReference type="InterPro" id="IPR001958">
    <property type="entry name" value="Tet-R_TetA/multi-R_MdtG-like"/>
</dbReference>
<feature type="transmembrane region" description="Helical" evidence="10">
    <location>
        <begin position="51"/>
        <end position="71"/>
    </location>
</feature>
<dbReference type="PRINTS" id="PR01035">
    <property type="entry name" value="TCRTETA"/>
</dbReference>
<protein>
    <recommendedName>
        <fullName evidence="10">Bcr/CflA family efflux transporter</fullName>
    </recommendedName>
</protein>
<name>A0A3N4UN61_9RHOB</name>
<comment type="similarity">
    <text evidence="4">Belongs to the major facilitator superfamily. TCR/Tet family.</text>
</comment>
<keyword evidence="6" id="KW-1003">Cell membrane</keyword>
<dbReference type="GO" id="GO:0005886">
    <property type="term" value="C:plasma membrane"/>
    <property type="evidence" value="ECO:0007669"/>
    <property type="project" value="UniProtKB-SubCell"/>
</dbReference>
<dbReference type="InterPro" id="IPR036259">
    <property type="entry name" value="MFS_trans_sf"/>
</dbReference>
<dbReference type="GO" id="GO:0042910">
    <property type="term" value="F:xenobiotic transmembrane transporter activity"/>
    <property type="evidence" value="ECO:0007669"/>
    <property type="project" value="InterPro"/>
</dbReference>
<feature type="transmembrane region" description="Helical" evidence="10">
    <location>
        <begin position="168"/>
        <end position="188"/>
    </location>
</feature>
<evidence type="ECO:0000256" key="3">
    <source>
        <dbReference type="ARBA" id="ARBA00006236"/>
    </source>
</evidence>
<evidence type="ECO:0000256" key="5">
    <source>
        <dbReference type="ARBA" id="ARBA00022448"/>
    </source>
</evidence>
<feature type="transmembrane region" description="Helical" evidence="10">
    <location>
        <begin position="21"/>
        <end position="39"/>
    </location>
</feature>
<dbReference type="Proteomes" id="UP000269689">
    <property type="component" value="Unassembled WGS sequence"/>
</dbReference>
<reference evidence="12 13" key="1">
    <citation type="submission" date="2018-11" db="EMBL/GenBank/DDBJ databases">
        <title>Genomic Encyclopedia of Type Strains, Phase IV (KMG-IV): sequencing the most valuable type-strain genomes for metagenomic binning, comparative biology and taxonomic classification.</title>
        <authorList>
            <person name="Goeker M."/>
        </authorList>
    </citation>
    <scope>NUCLEOTIDE SEQUENCE [LARGE SCALE GENOMIC DNA]</scope>
    <source>
        <strain evidence="12 13">DSM 104731</strain>
    </source>
</reference>
<evidence type="ECO:0000256" key="1">
    <source>
        <dbReference type="ARBA" id="ARBA00003279"/>
    </source>
</evidence>
<keyword evidence="8 10" id="KW-1133">Transmembrane helix</keyword>
<dbReference type="InterPro" id="IPR005829">
    <property type="entry name" value="Sugar_transporter_CS"/>
</dbReference>
<evidence type="ECO:0000256" key="9">
    <source>
        <dbReference type="ARBA" id="ARBA00023136"/>
    </source>
</evidence>
<dbReference type="CDD" id="cd17320">
    <property type="entry name" value="MFS_MdfA_MDR_like"/>
    <property type="match status" value="1"/>
</dbReference>
<dbReference type="GO" id="GO:1990961">
    <property type="term" value="P:xenobiotic detoxification by transmembrane export across the plasma membrane"/>
    <property type="evidence" value="ECO:0007669"/>
    <property type="project" value="InterPro"/>
</dbReference>
<evidence type="ECO:0000313" key="13">
    <source>
        <dbReference type="Proteomes" id="UP000269689"/>
    </source>
</evidence>
<dbReference type="InterPro" id="IPR011701">
    <property type="entry name" value="MFS"/>
</dbReference>
<dbReference type="SUPFAM" id="SSF103473">
    <property type="entry name" value="MFS general substrate transporter"/>
    <property type="match status" value="1"/>
</dbReference>
<feature type="transmembrane region" description="Helical" evidence="10">
    <location>
        <begin position="140"/>
        <end position="162"/>
    </location>
</feature>
<proteinExistence type="inferred from homology"/>